<evidence type="ECO:0000256" key="7">
    <source>
        <dbReference type="ARBA" id="ARBA00025077"/>
    </source>
</evidence>
<accession>A2BKC4</accession>
<sequence>MAQRLPPELENKLVRLQTLQAQYNKILQERATVESEIAETQRAIKLIEEAGENAPVYRMEANVMVRVDRAKLLQELKDRLEILELRLQRLKKQEEEIRKQLDTLAKEIRELQTKLALGKQAGAGAS</sequence>
<evidence type="ECO:0000256" key="10">
    <source>
        <dbReference type="SAM" id="Coils"/>
    </source>
</evidence>
<comment type="similarity">
    <text evidence="2 9">Belongs to the prefoldin subunit beta family.</text>
</comment>
<comment type="subcellular location">
    <subcellularLocation>
        <location evidence="1 9">Cytoplasm</location>
    </subcellularLocation>
</comment>
<dbReference type="GO" id="GO:0051082">
    <property type="term" value="F:unfolded protein binding"/>
    <property type="evidence" value="ECO:0007669"/>
    <property type="project" value="UniProtKB-UniRule"/>
</dbReference>
<dbReference type="OrthoDB" id="378017at2157"/>
<dbReference type="SUPFAM" id="SSF46579">
    <property type="entry name" value="Prefoldin"/>
    <property type="match status" value="1"/>
</dbReference>
<proteinExistence type="inferred from homology"/>
<dbReference type="HOGENOM" id="CLU_131909_2_1_2"/>
<evidence type="ECO:0000256" key="8">
    <source>
        <dbReference type="ARBA" id="ARBA00033461"/>
    </source>
</evidence>
<dbReference type="NCBIfam" id="TIGR02338">
    <property type="entry name" value="gimC_beta"/>
    <property type="match status" value="1"/>
</dbReference>
<dbReference type="Pfam" id="PF01920">
    <property type="entry name" value="Prefoldin_2"/>
    <property type="match status" value="1"/>
</dbReference>
<dbReference type="InterPro" id="IPR012713">
    <property type="entry name" value="PfdB"/>
</dbReference>
<name>A2BKC4_HYPBU</name>
<evidence type="ECO:0000256" key="5">
    <source>
        <dbReference type="ARBA" id="ARBA00022490"/>
    </source>
</evidence>
<keyword evidence="10" id="KW-0175">Coiled coil</keyword>
<dbReference type="CDD" id="cd23162">
    <property type="entry name" value="Prefoldin_beta_GimC"/>
    <property type="match status" value="1"/>
</dbReference>
<comment type="subunit">
    <text evidence="3 9">Heterohexamer of two alpha and four beta subunits.</text>
</comment>
<keyword evidence="12" id="KW-1185">Reference proteome</keyword>
<dbReference type="RefSeq" id="WP_011821753.1">
    <property type="nucleotide sequence ID" value="NC_008818.1"/>
</dbReference>
<dbReference type="Gene3D" id="1.10.287.370">
    <property type="match status" value="1"/>
</dbReference>
<evidence type="ECO:0000256" key="1">
    <source>
        <dbReference type="ARBA" id="ARBA00004496"/>
    </source>
</evidence>
<dbReference type="GeneID" id="4781800"/>
<keyword evidence="6 9" id="KW-0143">Chaperone</keyword>
<dbReference type="eggNOG" id="arCOG01342">
    <property type="taxonomic scope" value="Archaea"/>
</dbReference>
<dbReference type="GO" id="GO:0016272">
    <property type="term" value="C:prefoldin complex"/>
    <property type="evidence" value="ECO:0007669"/>
    <property type="project" value="UniProtKB-UniRule"/>
</dbReference>
<evidence type="ECO:0000313" key="11">
    <source>
        <dbReference type="EMBL" id="ABM80435.1"/>
    </source>
</evidence>
<comment type="function">
    <text evidence="7 9">Molecular chaperone capable of stabilizing a range of proteins. Seems to fulfill an ATP-independent, HSP70-like function in archaeal de novo protein folding.</text>
</comment>
<protein>
    <recommendedName>
        <fullName evidence="4 9">Prefoldin subunit beta</fullName>
    </recommendedName>
    <alternativeName>
        <fullName evidence="8 9">GimC subunit beta</fullName>
    </alternativeName>
</protein>
<evidence type="ECO:0000256" key="3">
    <source>
        <dbReference type="ARBA" id="ARBA00011716"/>
    </source>
</evidence>
<evidence type="ECO:0000256" key="6">
    <source>
        <dbReference type="ARBA" id="ARBA00023186"/>
    </source>
</evidence>
<keyword evidence="5 9" id="KW-0963">Cytoplasm</keyword>
<dbReference type="InterPro" id="IPR009053">
    <property type="entry name" value="Prefoldin"/>
</dbReference>
<dbReference type="AlphaFoldDB" id="A2BKC4"/>
<dbReference type="Proteomes" id="UP000002593">
    <property type="component" value="Chromosome"/>
</dbReference>
<dbReference type="InterPro" id="IPR002777">
    <property type="entry name" value="PFD_beta-like"/>
</dbReference>
<reference evidence="11 12" key="1">
    <citation type="journal article" date="2007" name="Archaea">
        <title>The genome of Hyperthermus butylicus: a sulfur-reducing, peptide fermenting, neutrophilic Crenarchaeote growing up to 108 degrees C.</title>
        <authorList>
            <person name="Brugger K."/>
            <person name="Chen L."/>
            <person name="Stark M."/>
            <person name="Zibat A."/>
            <person name="Redder P."/>
            <person name="Ruepp A."/>
            <person name="Awayez M."/>
            <person name="She Q."/>
            <person name="Garrett R.A."/>
            <person name="Klenk H.P."/>
        </authorList>
    </citation>
    <scope>NUCLEOTIDE SEQUENCE [LARGE SCALE GENOMIC DNA]</scope>
    <source>
        <strain evidence="12">DSM 5456 / JCM 9403 / PLM1-5</strain>
    </source>
</reference>
<dbReference type="GO" id="GO:0006457">
    <property type="term" value="P:protein folding"/>
    <property type="evidence" value="ECO:0007669"/>
    <property type="project" value="UniProtKB-UniRule"/>
</dbReference>
<evidence type="ECO:0000256" key="2">
    <source>
        <dbReference type="ARBA" id="ARBA00008045"/>
    </source>
</evidence>
<dbReference type="EnsemblBacteria" id="ABM80435">
    <property type="protein sequence ID" value="ABM80435"/>
    <property type="gene ID" value="Hbut_0575"/>
</dbReference>
<gene>
    <name evidence="9" type="primary">pfdB</name>
    <name evidence="11" type="ordered locus">Hbut_0575</name>
</gene>
<dbReference type="KEGG" id="hbu:Hbut_0575"/>
<dbReference type="STRING" id="415426.Hbut_0575"/>
<evidence type="ECO:0000256" key="9">
    <source>
        <dbReference type="HAMAP-Rule" id="MF_00307"/>
    </source>
</evidence>
<dbReference type="HAMAP" id="MF_00307">
    <property type="entry name" value="PfdB"/>
    <property type="match status" value="1"/>
</dbReference>
<organism evidence="11 12">
    <name type="scientific">Hyperthermus butylicus (strain DSM 5456 / JCM 9403 / PLM1-5)</name>
    <dbReference type="NCBI Taxonomy" id="415426"/>
    <lineage>
        <taxon>Archaea</taxon>
        <taxon>Thermoproteota</taxon>
        <taxon>Thermoprotei</taxon>
        <taxon>Desulfurococcales</taxon>
        <taxon>Pyrodictiaceae</taxon>
        <taxon>Hyperthermus</taxon>
    </lineage>
</organism>
<dbReference type="GO" id="GO:0005737">
    <property type="term" value="C:cytoplasm"/>
    <property type="evidence" value="ECO:0007669"/>
    <property type="project" value="UniProtKB-SubCell"/>
</dbReference>
<dbReference type="EMBL" id="CP000493">
    <property type="protein sequence ID" value="ABM80435.1"/>
    <property type="molecule type" value="Genomic_DNA"/>
</dbReference>
<evidence type="ECO:0000256" key="4">
    <source>
        <dbReference type="ARBA" id="ARBA00016304"/>
    </source>
</evidence>
<evidence type="ECO:0000313" key="12">
    <source>
        <dbReference type="Proteomes" id="UP000002593"/>
    </source>
</evidence>
<feature type="coiled-coil region" evidence="10">
    <location>
        <begin position="9"/>
        <end position="121"/>
    </location>
</feature>